<dbReference type="InterPro" id="IPR039417">
    <property type="entry name" value="Peptidase_C1A_papain-like"/>
</dbReference>
<accession>A0AAV4DT14</accession>
<gene>
    <name evidence="4" type="ORF">PoB_007374800</name>
</gene>
<dbReference type="InterPro" id="IPR000668">
    <property type="entry name" value="Peptidase_C1A_C"/>
</dbReference>
<comment type="caution">
    <text evidence="4">The sequence shown here is derived from an EMBL/GenBank/DDBJ whole genome shotgun (WGS) entry which is preliminary data.</text>
</comment>
<name>A0AAV4DT14_9GAST</name>
<dbReference type="PANTHER" id="PTHR12411">
    <property type="entry name" value="CYSTEINE PROTEASE FAMILY C1-RELATED"/>
    <property type="match status" value="1"/>
</dbReference>
<feature type="domain" description="Peptidase C1A papain C-terminal" evidence="3">
    <location>
        <begin position="3"/>
        <end position="193"/>
    </location>
</feature>
<dbReference type="EMBL" id="BLXT01008287">
    <property type="protein sequence ID" value="GFO47243.1"/>
    <property type="molecule type" value="Genomic_DNA"/>
</dbReference>
<dbReference type="PROSITE" id="PS00639">
    <property type="entry name" value="THIOL_PROTEASE_HIS"/>
    <property type="match status" value="1"/>
</dbReference>
<keyword evidence="5" id="KW-1185">Reference proteome</keyword>
<reference evidence="4 5" key="1">
    <citation type="journal article" date="2021" name="Elife">
        <title>Chloroplast acquisition without the gene transfer in kleptoplastic sea slugs, Plakobranchus ocellatus.</title>
        <authorList>
            <person name="Maeda T."/>
            <person name="Takahashi S."/>
            <person name="Yoshida T."/>
            <person name="Shimamura S."/>
            <person name="Takaki Y."/>
            <person name="Nagai Y."/>
            <person name="Toyoda A."/>
            <person name="Suzuki Y."/>
            <person name="Arimoto A."/>
            <person name="Ishii H."/>
            <person name="Satoh N."/>
            <person name="Nishiyama T."/>
            <person name="Hasebe M."/>
            <person name="Maruyama T."/>
            <person name="Minagawa J."/>
            <person name="Obokata J."/>
            <person name="Shigenobu S."/>
        </authorList>
    </citation>
    <scope>NUCLEOTIDE SEQUENCE [LARGE SCALE GENOMIC DNA]</scope>
</reference>
<dbReference type="InterPro" id="IPR025660">
    <property type="entry name" value="Pept_his_AS"/>
</dbReference>
<dbReference type="AlphaFoldDB" id="A0AAV4DT14"/>
<evidence type="ECO:0000313" key="4">
    <source>
        <dbReference type="EMBL" id="GFO47243.1"/>
    </source>
</evidence>
<evidence type="ECO:0000256" key="1">
    <source>
        <dbReference type="ARBA" id="ARBA00008455"/>
    </source>
</evidence>
<dbReference type="InterPro" id="IPR038765">
    <property type="entry name" value="Papain-like_cys_pep_sf"/>
</dbReference>
<dbReference type="CDD" id="cd02248">
    <property type="entry name" value="Peptidase_C1A"/>
    <property type="match status" value="1"/>
</dbReference>
<dbReference type="InterPro" id="IPR013128">
    <property type="entry name" value="Peptidase_C1A"/>
</dbReference>
<dbReference type="SMART" id="SM00645">
    <property type="entry name" value="Pept_C1"/>
    <property type="match status" value="1"/>
</dbReference>
<feature type="region of interest" description="Disordered" evidence="2">
    <location>
        <begin position="406"/>
        <end position="436"/>
    </location>
</feature>
<organism evidence="4 5">
    <name type="scientific">Plakobranchus ocellatus</name>
    <dbReference type="NCBI Taxonomy" id="259542"/>
    <lineage>
        <taxon>Eukaryota</taxon>
        <taxon>Metazoa</taxon>
        <taxon>Spiralia</taxon>
        <taxon>Lophotrochozoa</taxon>
        <taxon>Mollusca</taxon>
        <taxon>Gastropoda</taxon>
        <taxon>Heterobranchia</taxon>
        <taxon>Euthyneura</taxon>
        <taxon>Panpulmonata</taxon>
        <taxon>Sacoglossa</taxon>
        <taxon>Placobranchoidea</taxon>
        <taxon>Plakobranchidae</taxon>
        <taxon>Plakobranchus</taxon>
    </lineage>
</organism>
<dbReference type="GO" id="GO:0008234">
    <property type="term" value="F:cysteine-type peptidase activity"/>
    <property type="evidence" value="ECO:0007669"/>
    <property type="project" value="InterPro"/>
</dbReference>
<sequence>MAAPRLPSVEYQLMQTSRIDCLVFFCEPTSTNSLPSQPSQVSRGQYSRIFKIKILLAVFHEVLPNKQYLANGTCHFDKCELSANVFICCVINTNENDEAMKVAVATLGPLATSVDANSTEFKHYKGVVFDNPSCGSVDINHSVLVVGYGSDGRQDYWIVKNSYGTSWEEDGYILMSRNKGNQCGIATLPVYLKRHKEATEAKGLREQRSHVWSNRCEQRVPGSRGAPEYLDLRKQGFVIPVKDQVEQIPCCRATSLPAITWFPGCGRIGALEGQVFATYSRLISFPEQQLIDCSNETIGCEDGDEKHVLEYMLKAPGIQNDVTYPYEATQNTTLSCPFPLPDKSLAHTNIFTAGISRHINFSTLSLFSRETNGHQLISHSGTVRHEKHKPSAHHPKHPILKLCDFSSQPKQTPKPKLKFPSPAIITGTLKPTQLER</sequence>
<proteinExistence type="inferred from homology"/>
<dbReference type="Gene3D" id="3.90.70.10">
    <property type="entry name" value="Cysteine proteinases"/>
    <property type="match status" value="2"/>
</dbReference>
<dbReference type="Pfam" id="PF00112">
    <property type="entry name" value="Peptidase_C1"/>
    <property type="match status" value="2"/>
</dbReference>
<comment type="similarity">
    <text evidence="1">Belongs to the peptidase C1 family.</text>
</comment>
<dbReference type="SUPFAM" id="SSF54001">
    <property type="entry name" value="Cysteine proteinases"/>
    <property type="match status" value="2"/>
</dbReference>
<dbReference type="GO" id="GO:0006508">
    <property type="term" value="P:proteolysis"/>
    <property type="evidence" value="ECO:0007669"/>
    <property type="project" value="InterPro"/>
</dbReference>
<evidence type="ECO:0000313" key="5">
    <source>
        <dbReference type="Proteomes" id="UP000735302"/>
    </source>
</evidence>
<evidence type="ECO:0000256" key="2">
    <source>
        <dbReference type="SAM" id="MobiDB-lite"/>
    </source>
</evidence>
<protein>
    <submittedName>
        <fullName evidence="4">Cathepsin l</fullName>
    </submittedName>
</protein>
<evidence type="ECO:0000259" key="3">
    <source>
        <dbReference type="SMART" id="SM00645"/>
    </source>
</evidence>
<dbReference type="Proteomes" id="UP000735302">
    <property type="component" value="Unassembled WGS sequence"/>
</dbReference>